<evidence type="ECO:0000313" key="2">
    <source>
        <dbReference type="EMBL" id="UQX89577.1"/>
    </source>
</evidence>
<proteinExistence type="predicted"/>
<dbReference type="Pfam" id="PF12730">
    <property type="entry name" value="ABC2_membrane_4"/>
    <property type="match status" value="1"/>
</dbReference>
<name>A0ABY4R2M1_9ACTN</name>
<keyword evidence="1" id="KW-0812">Transmembrane</keyword>
<reference evidence="2" key="1">
    <citation type="journal article" date="2018" name="Int. J. Syst. Evol. Microbiol.">
        <title>Jatrophihabitans telluris sp. nov., isolated from sediment soil of lava forest wetlands and the emended description of the genus Jatrophihabitans.</title>
        <authorList>
            <person name="Lee K.C."/>
            <person name="Suh M.K."/>
            <person name="Eom M.K."/>
            <person name="Kim K.K."/>
            <person name="Kim J.S."/>
            <person name="Kim D.S."/>
            <person name="Ko S.H."/>
            <person name="Shin Y.K."/>
            <person name="Lee J.S."/>
        </authorList>
    </citation>
    <scope>NUCLEOTIDE SEQUENCE</scope>
    <source>
        <strain evidence="2">N237</strain>
    </source>
</reference>
<keyword evidence="1" id="KW-0472">Membrane</keyword>
<gene>
    <name evidence="2" type="ORF">M6D93_06110</name>
</gene>
<sequence>MTDPVSPPTRRGVHALLRAAPAAGADDDPRLAFRLGATLPLRVEFRRQLKRRRTQWTGIFLLILPILMALAFKIGGGSGDSGGAALVDLATDGAGNFALFTEFASVGFLLVVIVAMFCGDTVASEAGWSSLRYLLSLPVPRARLLRQKLLVALGFSFAVNLLLPGWAYLVGGIFFGWAPARSPFGGTFSYLATVERMGIVAGYACGQALVVAGLAFLLSVLTDAPLAAVGGATFLVVVSNILDSITALNPYRVVLPTHFQYSWLDALTPTISWDDMVRGSCLALIYTAVFLTAAWIRFADKDITS</sequence>
<feature type="transmembrane region" description="Helical" evidence="1">
    <location>
        <begin position="224"/>
        <end position="242"/>
    </location>
</feature>
<evidence type="ECO:0000313" key="3">
    <source>
        <dbReference type="Proteomes" id="UP001056336"/>
    </source>
</evidence>
<dbReference type="EMBL" id="CP097332">
    <property type="protein sequence ID" value="UQX89577.1"/>
    <property type="molecule type" value="Genomic_DNA"/>
</dbReference>
<dbReference type="PANTHER" id="PTHR37305:SF1">
    <property type="entry name" value="MEMBRANE PROTEIN"/>
    <property type="match status" value="1"/>
</dbReference>
<dbReference type="RefSeq" id="WP_249773473.1">
    <property type="nucleotide sequence ID" value="NZ_CP097332.1"/>
</dbReference>
<dbReference type="PANTHER" id="PTHR37305">
    <property type="entry name" value="INTEGRAL MEMBRANE PROTEIN-RELATED"/>
    <property type="match status" value="1"/>
</dbReference>
<reference evidence="2" key="2">
    <citation type="submission" date="2022-05" db="EMBL/GenBank/DDBJ databases">
        <authorList>
            <person name="Kim J.-S."/>
            <person name="Lee K."/>
            <person name="Suh M."/>
            <person name="Eom M."/>
            <person name="Kim J.-S."/>
            <person name="Kim D.-S."/>
            <person name="Ko S.-H."/>
            <person name="Shin Y."/>
            <person name="Lee J.-S."/>
        </authorList>
    </citation>
    <scope>NUCLEOTIDE SEQUENCE</scope>
    <source>
        <strain evidence="2">N237</strain>
    </source>
</reference>
<accession>A0ABY4R2M1</accession>
<protein>
    <submittedName>
        <fullName evidence="2">ABC transporter permease</fullName>
    </submittedName>
</protein>
<evidence type="ECO:0000256" key="1">
    <source>
        <dbReference type="SAM" id="Phobius"/>
    </source>
</evidence>
<feature type="transmembrane region" description="Helical" evidence="1">
    <location>
        <begin position="56"/>
        <end position="74"/>
    </location>
</feature>
<keyword evidence="1" id="KW-1133">Transmembrane helix</keyword>
<dbReference type="Proteomes" id="UP001056336">
    <property type="component" value="Chromosome"/>
</dbReference>
<feature type="transmembrane region" description="Helical" evidence="1">
    <location>
        <begin position="276"/>
        <end position="296"/>
    </location>
</feature>
<organism evidence="2 3">
    <name type="scientific">Jatrophihabitans telluris</name>
    <dbReference type="NCBI Taxonomy" id="2038343"/>
    <lineage>
        <taxon>Bacteria</taxon>
        <taxon>Bacillati</taxon>
        <taxon>Actinomycetota</taxon>
        <taxon>Actinomycetes</taxon>
        <taxon>Jatrophihabitantales</taxon>
        <taxon>Jatrophihabitantaceae</taxon>
        <taxon>Jatrophihabitans</taxon>
    </lineage>
</organism>
<keyword evidence="3" id="KW-1185">Reference proteome</keyword>
<feature type="transmembrane region" description="Helical" evidence="1">
    <location>
        <begin position="197"/>
        <end position="217"/>
    </location>
</feature>
<feature type="transmembrane region" description="Helical" evidence="1">
    <location>
        <begin position="149"/>
        <end position="177"/>
    </location>
</feature>